<comment type="caution">
    <text evidence="8">The sequence shown here is derived from an EMBL/GenBank/DDBJ whole genome shotgun (WGS) entry which is preliminary data.</text>
</comment>
<accession>A0A841GWI0</accession>
<comment type="similarity">
    <text evidence="1 6">Belongs to the bacterial ribosomal protein bS6 family.</text>
</comment>
<evidence type="ECO:0000256" key="2">
    <source>
        <dbReference type="ARBA" id="ARBA00022980"/>
    </source>
</evidence>
<dbReference type="Proteomes" id="UP000582837">
    <property type="component" value="Unassembled WGS sequence"/>
</dbReference>
<dbReference type="RefSeq" id="WP_184430714.1">
    <property type="nucleotide sequence ID" value="NZ_JABDTL010000001.1"/>
</dbReference>
<dbReference type="GO" id="GO:0006412">
    <property type="term" value="P:translation"/>
    <property type="evidence" value="ECO:0007669"/>
    <property type="project" value="UniProtKB-UniRule"/>
</dbReference>
<dbReference type="EMBL" id="JACHIA010000004">
    <property type="protein sequence ID" value="MBB6070184.1"/>
    <property type="molecule type" value="Genomic_DNA"/>
</dbReference>
<dbReference type="NCBIfam" id="TIGR00166">
    <property type="entry name" value="S6"/>
    <property type="match status" value="1"/>
</dbReference>
<sequence length="119" mass="13641">MRDYEIVYIFGPALEEEQVTERLDRFHGLLTGTNGGEITATDHWGRRQLAYEVEGQTSGYYVVEHFRAPGEALPEFERALKLDENVLRYLVVVNEGDLPTTPVPPRERREDESEDDSEG</sequence>
<evidence type="ECO:0000256" key="3">
    <source>
        <dbReference type="ARBA" id="ARBA00023274"/>
    </source>
</evidence>
<dbReference type="SUPFAM" id="SSF54995">
    <property type="entry name" value="Ribosomal protein S6"/>
    <property type="match status" value="1"/>
</dbReference>
<dbReference type="InterPro" id="IPR014717">
    <property type="entry name" value="Transl_elong_EF1B/ribsomal_bS6"/>
</dbReference>
<keyword evidence="3 6" id="KW-0687">Ribonucleoprotein</keyword>
<keyword evidence="6" id="KW-0699">rRNA-binding</keyword>
<dbReference type="Pfam" id="PF01250">
    <property type="entry name" value="Ribosomal_S6"/>
    <property type="match status" value="1"/>
</dbReference>
<evidence type="ECO:0000256" key="7">
    <source>
        <dbReference type="SAM" id="MobiDB-lite"/>
    </source>
</evidence>
<evidence type="ECO:0000313" key="8">
    <source>
        <dbReference type="EMBL" id="MBB6070184.1"/>
    </source>
</evidence>
<keyword evidence="2 6" id="KW-0689">Ribosomal protein</keyword>
<dbReference type="CDD" id="cd00473">
    <property type="entry name" value="bS6"/>
    <property type="match status" value="1"/>
</dbReference>
<keyword evidence="6" id="KW-0694">RNA-binding</keyword>
<dbReference type="AlphaFoldDB" id="A0A841GWI0"/>
<feature type="region of interest" description="Disordered" evidence="7">
    <location>
        <begin position="96"/>
        <end position="119"/>
    </location>
</feature>
<protein>
    <recommendedName>
        <fullName evidence="5 6">Small ribosomal subunit protein bS6</fullName>
    </recommendedName>
</protein>
<dbReference type="InterPro" id="IPR035980">
    <property type="entry name" value="Ribosomal_bS6_sf"/>
</dbReference>
<gene>
    <name evidence="6" type="primary">rpsF</name>
    <name evidence="8" type="ORF">HNQ61_001803</name>
</gene>
<dbReference type="PANTHER" id="PTHR21011:SF1">
    <property type="entry name" value="SMALL RIBOSOMAL SUBUNIT PROTEIN BS6M"/>
    <property type="match status" value="1"/>
</dbReference>
<dbReference type="InterPro" id="IPR000529">
    <property type="entry name" value="Ribosomal_bS6"/>
</dbReference>
<keyword evidence="9" id="KW-1185">Reference proteome</keyword>
<evidence type="ECO:0000256" key="5">
    <source>
        <dbReference type="ARBA" id="ARBA00035294"/>
    </source>
</evidence>
<dbReference type="GO" id="GO:0070181">
    <property type="term" value="F:small ribosomal subunit rRNA binding"/>
    <property type="evidence" value="ECO:0007669"/>
    <property type="project" value="TreeGrafter"/>
</dbReference>
<dbReference type="HAMAP" id="MF_00360">
    <property type="entry name" value="Ribosomal_bS6"/>
    <property type="match status" value="1"/>
</dbReference>
<name>A0A841GWI0_9BACT</name>
<comment type="function">
    <text evidence="4 6">Binds together with bS18 to 16S ribosomal RNA.</text>
</comment>
<dbReference type="GO" id="GO:0005737">
    <property type="term" value="C:cytoplasm"/>
    <property type="evidence" value="ECO:0007669"/>
    <property type="project" value="UniProtKB-ARBA"/>
</dbReference>
<dbReference type="GO" id="GO:0005840">
    <property type="term" value="C:ribosome"/>
    <property type="evidence" value="ECO:0007669"/>
    <property type="project" value="UniProtKB-KW"/>
</dbReference>
<evidence type="ECO:0000256" key="1">
    <source>
        <dbReference type="ARBA" id="ARBA00009512"/>
    </source>
</evidence>
<dbReference type="Gene3D" id="3.30.70.60">
    <property type="match status" value="1"/>
</dbReference>
<organism evidence="8 9">
    <name type="scientific">Longimicrobium terrae</name>
    <dbReference type="NCBI Taxonomy" id="1639882"/>
    <lineage>
        <taxon>Bacteria</taxon>
        <taxon>Pseudomonadati</taxon>
        <taxon>Gemmatimonadota</taxon>
        <taxon>Longimicrobiia</taxon>
        <taxon>Longimicrobiales</taxon>
        <taxon>Longimicrobiaceae</taxon>
        <taxon>Longimicrobium</taxon>
    </lineage>
</organism>
<dbReference type="GO" id="GO:0003735">
    <property type="term" value="F:structural constituent of ribosome"/>
    <property type="evidence" value="ECO:0007669"/>
    <property type="project" value="InterPro"/>
</dbReference>
<evidence type="ECO:0000256" key="4">
    <source>
        <dbReference type="ARBA" id="ARBA00035104"/>
    </source>
</evidence>
<evidence type="ECO:0000256" key="6">
    <source>
        <dbReference type="HAMAP-Rule" id="MF_00360"/>
    </source>
</evidence>
<dbReference type="InterPro" id="IPR020814">
    <property type="entry name" value="Ribosomal_S6_plastid/chlpt"/>
</dbReference>
<dbReference type="PANTHER" id="PTHR21011">
    <property type="entry name" value="MITOCHONDRIAL 28S RIBOSOMAL PROTEIN S6"/>
    <property type="match status" value="1"/>
</dbReference>
<dbReference type="GO" id="GO:1990904">
    <property type="term" value="C:ribonucleoprotein complex"/>
    <property type="evidence" value="ECO:0007669"/>
    <property type="project" value="UniProtKB-KW"/>
</dbReference>
<evidence type="ECO:0000313" key="9">
    <source>
        <dbReference type="Proteomes" id="UP000582837"/>
    </source>
</evidence>
<reference evidence="8 9" key="1">
    <citation type="submission" date="2020-08" db="EMBL/GenBank/DDBJ databases">
        <title>Genomic Encyclopedia of Type Strains, Phase IV (KMG-IV): sequencing the most valuable type-strain genomes for metagenomic binning, comparative biology and taxonomic classification.</title>
        <authorList>
            <person name="Goeker M."/>
        </authorList>
    </citation>
    <scope>NUCLEOTIDE SEQUENCE [LARGE SCALE GENOMIC DNA]</scope>
    <source>
        <strain evidence="8 9">DSM 29007</strain>
    </source>
</reference>
<proteinExistence type="inferred from homology"/>